<dbReference type="Gene3D" id="3.40.50.720">
    <property type="entry name" value="NAD(P)-binding Rossmann-like Domain"/>
    <property type="match status" value="1"/>
</dbReference>
<dbReference type="Proteomes" id="UP000317010">
    <property type="component" value="Unassembled WGS sequence"/>
</dbReference>
<dbReference type="PANTHER" id="PTHR43026:SF1">
    <property type="entry name" value="2-HYDROXYACID DEHYDROGENASE HOMOLOG 1-RELATED"/>
    <property type="match status" value="1"/>
</dbReference>
<gene>
    <name evidence="2" type="ORF">JN11_01820</name>
</gene>
<dbReference type="AlphaFoldDB" id="A0A562U7S6"/>
<dbReference type="InterPro" id="IPR058205">
    <property type="entry name" value="D-LDH-like"/>
</dbReference>
<sequence length="147" mass="16278">MKAVAYNINPFEREFLAKANQKKHDITLIANQLSYDTINYADGKDAVIVYENGDMTTAIIEKLASLGVKYMVTCSAQMDTAKGEAKIINGIKIAHISADLLQTRTLDALQEIAVQTISNLDFWQQNKCLGEDCACAKDCKTILSRKN</sequence>
<evidence type="ECO:0000256" key="1">
    <source>
        <dbReference type="ARBA" id="ARBA00023027"/>
    </source>
</evidence>
<protein>
    <recommendedName>
        <fullName evidence="4">D-lactate dehydrogenase</fullName>
    </recommendedName>
</protein>
<dbReference type="PANTHER" id="PTHR43026">
    <property type="entry name" value="2-HYDROXYACID DEHYDROGENASE HOMOLOG 1-RELATED"/>
    <property type="match status" value="1"/>
</dbReference>
<reference evidence="2 3" key="1">
    <citation type="submission" date="2019-07" db="EMBL/GenBank/DDBJ databases">
        <title>Genomic Encyclopedia of Archaeal and Bacterial Type Strains, Phase II (KMG-II): from individual species to whole genera.</title>
        <authorList>
            <person name="Goeker M."/>
        </authorList>
    </citation>
    <scope>NUCLEOTIDE SEQUENCE [LARGE SCALE GENOMIC DNA]</scope>
    <source>
        <strain evidence="2 3">ATCC BAA-1854</strain>
    </source>
</reference>
<evidence type="ECO:0000313" key="3">
    <source>
        <dbReference type="Proteomes" id="UP000317010"/>
    </source>
</evidence>
<dbReference type="SUPFAM" id="SSF52283">
    <property type="entry name" value="Formate/glycerate dehydrogenase catalytic domain-like"/>
    <property type="match status" value="1"/>
</dbReference>
<evidence type="ECO:0000313" key="2">
    <source>
        <dbReference type="EMBL" id="TWJ01669.1"/>
    </source>
</evidence>
<keyword evidence="3" id="KW-1185">Reference proteome</keyword>
<dbReference type="OrthoDB" id="1522997at2"/>
<dbReference type="RefSeq" id="WP_144911783.1">
    <property type="nucleotide sequence ID" value="NZ_VLLI01000004.1"/>
</dbReference>
<comment type="caution">
    <text evidence="2">The sequence shown here is derived from an EMBL/GenBank/DDBJ whole genome shotgun (WGS) entry which is preliminary data.</text>
</comment>
<accession>A0A562U7S6</accession>
<keyword evidence="1" id="KW-0520">NAD</keyword>
<organism evidence="2 3">
    <name type="scientific">Mucilaginibacter frigoritolerans</name>
    <dbReference type="NCBI Taxonomy" id="652788"/>
    <lineage>
        <taxon>Bacteria</taxon>
        <taxon>Pseudomonadati</taxon>
        <taxon>Bacteroidota</taxon>
        <taxon>Sphingobacteriia</taxon>
        <taxon>Sphingobacteriales</taxon>
        <taxon>Sphingobacteriaceae</taxon>
        <taxon>Mucilaginibacter</taxon>
    </lineage>
</organism>
<proteinExistence type="predicted"/>
<name>A0A562U7S6_9SPHI</name>
<dbReference type="GO" id="GO:0008720">
    <property type="term" value="F:D-lactate dehydrogenase (NAD+) activity"/>
    <property type="evidence" value="ECO:0007669"/>
    <property type="project" value="TreeGrafter"/>
</dbReference>
<dbReference type="EMBL" id="VLLI01000004">
    <property type="protein sequence ID" value="TWJ01669.1"/>
    <property type="molecule type" value="Genomic_DNA"/>
</dbReference>
<evidence type="ECO:0008006" key="4">
    <source>
        <dbReference type="Google" id="ProtNLM"/>
    </source>
</evidence>